<dbReference type="PRINTS" id="PR00511">
    <property type="entry name" value="TEKTIN"/>
</dbReference>
<gene>
    <name evidence="5" type="ORF">CAPTEDRAFT_190147</name>
</gene>
<evidence type="ECO:0000256" key="3">
    <source>
        <dbReference type="RuleBase" id="RU367040"/>
    </source>
</evidence>
<dbReference type="GO" id="GO:0060294">
    <property type="term" value="P:cilium movement involved in cell motility"/>
    <property type="evidence" value="ECO:0007669"/>
    <property type="project" value="UniProtKB-UniRule"/>
</dbReference>
<evidence type="ECO:0000313" key="6">
    <source>
        <dbReference type="EnsemblMetazoa" id="CapteP190147"/>
    </source>
</evidence>
<keyword evidence="3" id="KW-0282">Flagellum</keyword>
<dbReference type="HOGENOM" id="CLU_033588_2_1_1"/>
<dbReference type="InterPro" id="IPR000435">
    <property type="entry name" value="Tektins"/>
</dbReference>
<proteinExistence type="inferred from homology"/>
<dbReference type="STRING" id="283909.R7UM99"/>
<dbReference type="GO" id="GO:0005634">
    <property type="term" value="C:nucleus"/>
    <property type="evidence" value="ECO:0007669"/>
    <property type="project" value="TreeGrafter"/>
</dbReference>
<dbReference type="EMBL" id="AMQN01001147">
    <property type="status" value="NOT_ANNOTATED_CDS"/>
    <property type="molecule type" value="Genomic_DNA"/>
</dbReference>
<keyword evidence="2" id="KW-0963">Cytoplasm</keyword>
<dbReference type="InterPro" id="IPR048256">
    <property type="entry name" value="Tektin-like"/>
</dbReference>
<keyword evidence="3" id="KW-0966">Cell projection</keyword>
<dbReference type="FunCoup" id="R7UM99">
    <property type="interactions" value="22"/>
</dbReference>
<evidence type="ECO:0000256" key="4">
    <source>
        <dbReference type="SAM" id="Coils"/>
    </source>
</evidence>
<reference evidence="6" key="3">
    <citation type="submission" date="2015-06" db="UniProtKB">
        <authorList>
            <consortium name="EnsemblMetazoa"/>
        </authorList>
    </citation>
    <scope>IDENTIFICATION</scope>
</reference>
<protein>
    <recommendedName>
        <fullName evidence="3">Tektin</fullName>
    </recommendedName>
</protein>
<dbReference type="PANTHER" id="PTHR19960">
    <property type="entry name" value="TEKTIN"/>
    <property type="match status" value="1"/>
</dbReference>
<dbReference type="Proteomes" id="UP000014760">
    <property type="component" value="Unassembled WGS sequence"/>
</dbReference>
<dbReference type="AlphaFoldDB" id="R7UM99"/>
<comment type="subcellular location">
    <subcellularLocation>
        <location evidence="3">Cytoplasm</location>
        <location evidence="3">Cytoskeleton</location>
        <location evidence="3">Cilium axoneme</location>
    </subcellularLocation>
</comment>
<evidence type="ECO:0000313" key="5">
    <source>
        <dbReference type="EMBL" id="ELU07223.1"/>
    </source>
</evidence>
<dbReference type="Pfam" id="PF03148">
    <property type="entry name" value="Tektin"/>
    <property type="match status" value="1"/>
</dbReference>
<evidence type="ECO:0000313" key="7">
    <source>
        <dbReference type="Proteomes" id="UP000014760"/>
    </source>
</evidence>
<evidence type="ECO:0000256" key="1">
    <source>
        <dbReference type="ARBA" id="ARBA00007209"/>
    </source>
</evidence>
<sequence length="470" mass="54036">MPYDTYPAPTPLVRSLTTLPWNPSTYWGTGRIAPTIPNSRSMPEPKAMANRLTQLDSVKVPPTFASARNARYTRYTPDDWRASNMSNYMASDRVRGGSERVRYDAARLCREIDDKTNRTQTDVGKKLGDRIGDIQFWKTEINNETDRVISESEALSRAKGVLEKTLAETENPLHVAQECLYFREKRQGVDLVHDEVEKKLIEEVDIIKRCQEEMRRLVQDSNNQLSLNRAAQHELEKDSSDKFSALNLDSQCHGMRNTSRGLAYHDGVERVDNSTSVPETWAKFSNNNIQRSQSERAASTDKRNQIEQLLNKCHTVMINQWNNVKNALTDRIREYVDAKNKLQTNLSQVLQEISDMEKNIEMLKMTIQAKEAPLQLSQTRLNTRTRRPNVEGCRDPVQHRLVEEVGEIFESIDNLKAKLRESENGLQQLLRMKTSLEQDLSIKSNSLHIDREKCLSLHSQFPMSPRVSSF</sequence>
<keyword evidence="4" id="KW-0175">Coiled coil</keyword>
<dbReference type="GO" id="GO:0005930">
    <property type="term" value="C:axoneme"/>
    <property type="evidence" value="ECO:0007669"/>
    <property type="project" value="UniProtKB-SubCell"/>
</dbReference>
<keyword evidence="3" id="KW-0969">Cilium</keyword>
<dbReference type="GO" id="GO:0060271">
    <property type="term" value="P:cilium assembly"/>
    <property type="evidence" value="ECO:0007669"/>
    <property type="project" value="UniProtKB-UniRule"/>
</dbReference>
<keyword evidence="7" id="KW-1185">Reference proteome</keyword>
<feature type="coiled-coil region" evidence="4">
    <location>
        <begin position="325"/>
        <end position="366"/>
    </location>
</feature>
<dbReference type="EMBL" id="KB300094">
    <property type="protein sequence ID" value="ELU07223.1"/>
    <property type="molecule type" value="Genomic_DNA"/>
</dbReference>
<evidence type="ECO:0000256" key="2">
    <source>
        <dbReference type="ARBA" id="ARBA00022490"/>
    </source>
</evidence>
<feature type="coiled-coil region" evidence="4">
    <location>
        <begin position="412"/>
        <end position="439"/>
    </location>
</feature>
<accession>R7UM99</accession>
<organism evidence="5">
    <name type="scientific">Capitella teleta</name>
    <name type="common">Polychaete worm</name>
    <dbReference type="NCBI Taxonomy" id="283909"/>
    <lineage>
        <taxon>Eukaryota</taxon>
        <taxon>Metazoa</taxon>
        <taxon>Spiralia</taxon>
        <taxon>Lophotrochozoa</taxon>
        <taxon>Annelida</taxon>
        <taxon>Polychaeta</taxon>
        <taxon>Sedentaria</taxon>
        <taxon>Scolecida</taxon>
        <taxon>Capitellidae</taxon>
        <taxon>Capitella</taxon>
    </lineage>
</organism>
<comment type="similarity">
    <text evidence="1 3">Belongs to the tektin family.</text>
</comment>
<dbReference type="EnsemblMetazoa" id="CapteT190147">
    <property type="protein sequence ID" value="CapteP190147"/>
    <property type="gene ID" value="CapteG190147"/>
</dbReference>
<dbReference type="OrthoDB" id="9886517at2759"/>
<name>R7UM99_CAPTE</name>
<reference evidence="7" key="1">
    <citation type="submission" date="2012-12" db="EMBL/GenBank/DDBJ databases">
        <authorList>
            <person name="Hellsten U."/>
            <person name="Grimwood J."/>
            <person name="Chapman J.A."/>
            <person name="Shapiro H."/>
            <person name="Aerts A."/>
            <person name="Otillar R.P."/>
            <person name="Terry A.Y."/>
            <person name="Boore J.L."/>
            <person name="Simakov O."/>
            <person name="Marletaz F."/>
            <person name="Cho S.-J."/>
            <person name="Edsinger-Gonzales E."/>
            <person name="Havlak P."/>
            <person name="Kuo D.-H."/>
            <person name="Larsson T."/>
            <person name="Lv J."/>
            <person name="Arendt D."/>
            <person name="Savage R."/>
            <person name="Osoegawa K."/>
            <person name="de Jong P."/>
            <person name="Lindberg D.R."/>
            <person name="Seaver E.C."/>
            <person name="Weisblat D.A."/>
            <person name="Putnam N.H."/>
            <person name="Grigoriev I.V."/>
            <person name="Rokhsar D.S."/>
        </authorList>
    </citation>
    <scope>NUCLEOTIDE SEQUENCE</scope>
    <source>
        <strain evidence="7">I ESC-2004</strain>
    </source>
</reference>
<dbReference type="OMA" id="CMEPISG"/>
<dbReference type="PANTHER" id="PTHR19960:SF11">
    <property type="entry name" value="TEKTIN"/>
    <property type="match status" value="1"/>
</dbReference>
<dbReference type="GO" id="GO:0015630">
    <property type="term" value="C:microtubule cytoskeleton"/>
    <property type="evidence" value="ECO:0007669"/>
    <property type="project" value="UniProtKB-UniRule"/>
</dbReference>
<reference evidence="5 7" key="2">
    <citation type="journal article" date="2013" name="Nature">
        <title>Insights into bilaterian evolution from three spiralian genomes.</title>
        <authorList>
            <person name="Simakov O."/>
            <person name="Marletaz F."/>
            <person name="Cho S.J."/>
            <person name="Edsinger-Gonzales E."/>
            <person name="Havlak P."/>
            <person name="Hellsten U."/>
            <person name="Kuo D.H."/>
            <person name="Larsson T."/>
            <person name="Lv J."/>
            <person name="Arendt D."/>
            <person name="Savage R."/>
            <person name="Osoegawa K."/>
            <person name="de Jong P."/>
            <person name="Grimwood J."/>
            <person name="Chapman J.A."/>
            <person name="Shapiro H."/>
            <person name="Aerts A."/>
            <person name="Otillar R.P."/>
            <person name="Terry A.Y."/>
            <person name="Boore J.L."/>
            <person name="Grigoriev I.V."/>
            <person name="Lindberg D.R."/>
            <person name="Seaver E.C."/>
            <person name="Weisblat D.A."/>
            <person name="Putnam N.H."/>
            <person name="Rokhsar D.S."/>
        </authorList>
    </citation>
    <scope>NUCLEOTIDE SEQUENCE</scope>
    <source>
        <strain evidence="5 7">I ESC-2004</strain>
    </source>
</reference>